<evidence type="ECO:0000313" key="3">
    <source>
        <dbReference type="EMBL" id="GBB95751.1"/>
    </source>
</evidence>
<gene>
    <name evidence="3" type="ORF">RclHR1_02600020</name>
</gene>
<dbReference type="Proteomes" id="UP000247702">
    <property type="component" value="Unassembled WGS sequence"/>
</dbReference>
<keyword evidence="1" id="KW-0175">Coiled coil</keyword>
<feature type="coiled-coil region" evidence="1">
    <location>
        <begin position="44"/>
        <end position="99"/>
    </location>
</feature>
<protein>
    <submittedName>
        <fullName evidence="3">Uncharacterized protein</fullName>
    </submittedName>
</protein>
<accession>A0A2Z6RFP1</accession>
<organism evidence="3 4">
    <name type="scientific">Rhizophagus clarus</name>
    <dbReference type="NCBI Taxonomy" id="94130"/>
    <lineage>
        <taxon>Eukaryota</taxon>
        <taxon>Fungi</taxon>
        <taxon>Fungi incertae sedis</taxon>
        <taxon>Mucoromycota</taxon>
        <taxon>Glomeromycotina</taxon>
        <taxon>Glomeromycetes</taxon>
        <taxon>Glomerales</taxon>
        <taxon>Glomeraceae</taxon>
        <taxon>Rhizophagus</taxon>
    </lineage>
</organism>
<name>A0A2Z6RFP1_9GLOM</name>
<sequence>MRILGVIVGLLKDRVSVSDEPSSKRRHVQEKIGAEIEVRNLETIAKIVKLKAELKSRIEELEKSRADTAVENTRRDDRVEELEQKNTELEVRFALLEKGSLVVNDRQQNDKEMIAEVLAVNVSDSVIDQQNDANTKSMDDKEIDNFISEEPANVPDSVIVQLNQCKPPQIKETTKVNHQKRLLEDRKTDAFLNEVHKKKVSDEIRQRKREKKLSQSHVLSQDSSSTISESFQADLSMTNIKHALPEQVVKKSIPNQSSLVLMEPQKKEEKQVNLSEIKEEKISYNQKVEQDLICELLEFIRCHDSTSLLNSISSKYIPDVPVNANLTPDSVPHLAHLFNKAEKTSQKEKLRWYYYSEEYEKKVIVLSSKNNISDQMARTQIYNEIELYLPGKKREYLRKMTQKAKNIYTLFKKIGIDKIGVVTCSADAISRLTDAQIQNIINLYTDELIKSQKLISVNNCSRARDLLAESNKSGSKKSPDVGISTPPTSQISKTNQTNVRAQSKPTYDRTYFRNKILCQYPTLYREFSSKNFDYYGITDETSCDPKRTCPLCSLDHDNEESIEDMSKTDKILTSEYLDWHAKLSGLPSVLTDKIWSSLYKKYKKETGHELWQLLEAVISISEKSQASDFKPITFEARPNLELIIKSVLEHFPYLKFQNTFKDIDNYNFALPQP</sequence>
<comment type="caution">
    <text evidence="3">The sequence shown here is derived from an EMBL/GenBank/DDBJ whole genome shotgun (WGS) entry which is preliminary data.</text>
</comment>
<dbReference type="EMBL" id="BEXD01001780">
    <property type="protein sequence ID" value="GBB95751.1"/>
    <property type="molecule type" value="Genomic_DNA"/>
</dbReference>
<feature type="region of interest" description="Disordered" evidence="2">
    <location>
        <begin position="469"/>
        <end position="505"/>
    </location>
</feature>
<dbReference type="AlphaFoldDB" id="A0A2Z6RFP1"/>
<proteinExistence type="predicted"/>
<evidence type="ECO:0000256" key="1">
    <source>
        <dbReference type="SAM" id="Coils"/>
    </source>
</evidence>
<feature type="compositionally biased region" description="Polar residues" evidence="2">
    <location>
        <begin position="485"/>
        <end position="505"/>
    </location>
</feature>
<evidence type="ECO:0000313" key="4">
    <source>
        <dbReference type="Proteomes" id="UP000247702"/>
    </source>
</evidence>
<feature type="region of interest" description="Disordered" evidence="2">
    <location>
        <begin position="202"/>
        <end position="225"/>
    </location>
</feature>
<evidence type="ECO:0000256" key="2">
    <source>
        <dbReference type="SAM" id="MobiDB-lite"/>
    </source>
</evidence>
<feature type="compositionally biased region" description="Low complexity" evidence="2">
    <location>
        <begin position="215"/>
        <end position="225"/>
    </location>
</feature>
<keyword evidence="4" id="KW-1185">Reference proteome</keyword>
<reference evidence="3 4" key="1">
    <citation type="submission" date="2017-11" db="EMBL/GenBank/DDBJ databases">
        <title>The genome of Rhizophagus clarus HR1 reveals common genetic basis of auxotrophy among arbuscular mycorrhizal fungi.</title>
        <authorList>
            <person name="Kobayashi Y."/>
        </authorList>
    </citation>
    <scope>NUCLEOTIDE SEQUENCE [LARGE SCALE GENOMIC DNA]</scope>
    <source>
        <strain evidence="3 4">HR1</strain>
    </source>
</reference>